<dbReference type="OrthoDB" id="1302950at2"/>
<dbReference type="Pfam" id="PF19500">
    <property type="entry name" value="DUF6035"/>
    <property type="match status" value="1"/>
</dbReference>
<evidence type="ECO:0000259" key="2">
    <source>
        <dbReference type="Pfam" id="PF25167"/>
    </source>
</evidence>
<dbReference type="InterPro" id="IPR057151">
    <property type="entry name" value="DUF7829"/>
</dbReference>
<dbReference type="Pfam" id="PF25169">
    <property type="entry name" value="DUF7830"/>
    <property type="match status" value="1"/>
</dbReference>
<dbReference type="InterPro" id="IPR046099">
    <property type="entry name" value="DUF6035"/>
</dbReference>
<evidence type="ECO:0000313" key="5">
    <source>
        <dbReference type="Proteomes" id="UP000243359"/>
    </source>
</evidence>
<gene>
    <name evidence="4" type="ORF">SAMN05216221_2173</name>
</gene>
<feature type="domain" description="DUF7829" evidence="2">
    <location>
        <begin position="352"/>
        <end position="433"/>
    </location>
</feature>
<dbReference type="EMBL" id="LT629751">
    <property type="protein sequence ID" value="SDS59942.1"/>
    <property type="molecule type" value="Genomic_DNA"/>
</dbReference>
<sequence>MFTHELAKPTDQMLLTDILDLDRGETVDPQAFLSRELALVIRDRNELAGRYARNAEVPWLVCRICGAAVMLVRTQQRCFYFRHHPDEEGKRDCPISTRGVFSANQINCMKYNAAKESLAHLRLKGIIRDSLIADDQCSEPLVERVWRGMPLAERATWRKPDVQVAHAGQRLAFEVQLSTTFLTEIVGRREFYRENGGAIIWVFQSFDPTQTRTSEEDIYYLNNRNVFIVNEASLERSREARRMALDCWHAIPHLRGRTVIDEWVRKEVFLDQLTVKTDHQLVYFYDYEARRTELEESLDLNILRKAFYDFWLEHGATDTLEADVAWQELRSRMSIAVPGAHLPTSFNSGRFHGAVSIVLSARYGRPVGYRLQSLINVTNTAFDYYKAYLLPFGWTLKSFKQDDLLAEQDTKGTWAKRRRIIRESLQNKDEAYRQDLQYSRLFAFLIPEIKDELAEARQW</sequence>
<evidence type="ECO:0000259" key="1">
    <source>
        <dbReference type="Pfam" id="PF19500"/>
    </source>
</evidence>
<reference evidence="5" key="1">
    <citation type="submission" date="2016-10" db="EMBL/GenBank/DDBJ databases">
        <authorList>
            <person name="Varghese N."/>
            <person name="Submissions S."/>
        </authorList>
    </citation>
    <scope>NUCLEOTIDE SEQUENCE [LARGE SCALE GENOMIC DNA]</scope>
    <source>
        <strain evidence="5">KCTC 32247</strain>
    </source>
</reference>
<name>A0A1H1TIB1_9PSED</name>
<feature type="domain" description="DUF7830" evidence="3">
    <location>
        <begin position="24"/>
        <end position="99"/>
    </location>
</feature>
<protein>
    <recommendedName>
        <fullName evidence="6">Competence protein CoiA-like family protein</fullName>
    </recommendedName>
</protein>
<evidence type="ECO:0000259" key="3">
    <source>
        <dbReference type="Pfam" id="PF25169"/>
    </source>
</evidence>
<organism evidence="4 5">
    <name type="scientific">Pseudomonas oryzae</name>
    <dbReference type="NCBI Taxonomy" id="1392877"/>
    <lineage>
        <taxon>Bacteria</taxon>
        <taxon>Pseudomonadati</taxon>
        <taxon>Pseudomonadota</taxon>
        <taxon>Gammaproteobacteria</taxon>
        <taxon>Pseudomonadales</taxon>
        <taxon>Pseudomonadaceae</taxon>
        <taxon>Pseudomonas</taxon>
    </lineage>
</organism>
<evidence type="ECO:0008006" key="6">
    <source>
        <dbReference type="Google" id="ProtNLM"/>
    </source>
</evidence>
<dbReference type="STRING" id="1392877.SAMN05216221_2173"/>
<feature type="domain" description="DUF6035" evidence="1">
    <location>
        <begin position="111"/>
        <end position="287"/>
    </location>
</feature>
<evidence type="ECO:0000313" key="4">
    <source>
        <dbReference type="EMBL" id="SDS59942.1"/>
    </source>
</evidence>
<proteinExistence type="predicted"/>
<dbReference type="RefSeq" id="WP_090348966.1">
    <property type="nucleotide sequence ID" value="NZ_LT629751.1"/>
</dbReference>
<accession>A0A1H1TIB1</accession>
<dbReference type="Proteomes" id="UP000243359">
    <property type="component" value="Chromosome I"/>
</dbReference>
<keyword evidence="5" id="KW-1185">Reference proteome</keyword>
<dbReference type="InterPro" id="IPR057152">
    <property type="entry name" value="DUF7830"/>
</dbReference>
<dbReference type="Pfam" id="PF25167">
    <property type="entry name" value="DUF7829"/>
    <property type="match status" value="1"/>
</dbReference>
<dbReference type="AlphaFoldDB" id="A0A1H1TIB1"/>